<feature type="transmembrane region" description="Helical" evidence="1">
    <location>
        <begin position="14"/>
        <end position="32"/>
    </location>
</feature>
<protein>
    <submittedName>
        <fullName evidence="2">Uncharacterized protein</fullName>
    </submittedName>
</protein>
<comment type="caution">
    <text evidence="2">The sequence shown here is derived from an EMBL/GenBank/DDBJ whole genome shotgun (WGS) entry which is preliminary data.</text>
</comment>
<evidence type="ECO:0000313" key="3">
    <source>
        <dbReference type="Proteomes" id="UP000613743"/>
    </source>
</evidence>
<keyword evidence="1" id="KW-0472">Membrane</keyword>
<reference evidence="2" key="2">
    <citation type="submission" date="2020-09" db="EMBL/GenBank/DDBJ databases">
        <authorList>
            <person name="Sun Q."/>
            <person name="Ohkuma M."/>
        </authorList>
    </citation>
    <scope>NUCLEOTIDE SEQUENCE</scope>
    <source>
        <strain evidence="2">JCM 30804</strain>
    </source>
</reference>
<keyword evidence="1" id="KW-0812">Transmembrane</keyword>
<reference evidence="2" key="1">
    <citation type="journal article" date="2014" name="Int. J. Syst. Evol. Microbiol.">
        <title>Complete genome sequence of Corynebacterium casei LMG S-19264T (=DSM 44701T), isolated from a smear-ripened cheese.</title>
        <authorList>
            <consortium name="US DOE Joint Genome Institute (JGI-PGF)"/>
            <person name="Walter F."/>
            <person name="Albersmeier A."/>
            <person name="Kalinowski J."/>
            <person name="Ruckert C."/>
        </authorList>
    </citation>
    <scope>NUCLEOTIDE SEQUENCE</scope>
    <source>
        <strain evidence="2">JCM 30804</strain>
    </source>
</reference>
<feature type="transmembrane region" description="Helical" evidence="1">
    <location>
        <begin position="44"/>
        <end position="68"/>
    </location>
</feature>
<organism evidence="2 3">
    <name type="scientific">Shewanella gelidii</name>
    <dbReference type="NCBI Taxonomy" id="1642821"/>
    <lineage>
        <taxon>Bacteria</taxon>
        <taxon>Pseudomonadati</taxon>
        <taxon>Pseudomonadota</taxon>
        <taxon>Gammaproteobacteria</taxon>
        <taxon>Alteromonadales</taxon>
        <taxon>Shewanellaceae</taxon>
        <taxon>Shewanella</taxon>
    </lineage>
</organism>
<evidence type="ECO:0000256" key="1">
    <source>
        <dbReference type="SAM" id="Phobius"/>
    </source>
</evidence>
<dbReference type="RefSeq" id="WP_188919492.1">
    <property type="nucleotide sequence ID" value="NZ_BMPZ01000003.1"/>
</dbReference>
<dbReference type="EMBL" id="BMPZ01000003">
    <property type="protein sequence ID" value="GGI78709.1"/>
    <property type="molecule type" value="Genomic_DNA"/>
</dbReference>
<proteinExistence type="predicted"/>
<evidence type="ECO:0000313" key="2">
    <source>
        <dbReference type="EMBL" id="GGI78709.1"/>
    </source>
</evidence>
<gene>
    <name evidence="2" type="ORF">GCM10009332_15140</name>
</gene>
<dbReference type="Proteomes" id="UP000613743">
    <property type="component" value="Unassembled WGS sequence"/>
</dbReference>
<dbReference type="AlphaFoldDB" id="A0A917JP27"/>
<keyword evidence="3" id="KW-1185">Reference proteome</keyword>
<keyword evidence="1" id="KW-1133">Transmembrane helix</keyword>
<sequence length="77" mass="8754">MTINQNNSLTWLKYAHWVGLFMLLVGLVLYFFTELSLQVSGMLWIASFIGLGLVAMSPFPVVLFIQWAQSQDSNLDK</sequence>
<name>A0A917JP27_9GAMM</name>
<accession>A0A917JP27</accession>